<dbReference type="RefSeq" id="WP_380598711.1">
    <property type="nucleotide sequence ID" value="NZ_JBHSDU010000003.1"/>
</dbReference>
<comment type="caution">
    <text evidence="3">The sequence shown here is derived from an EMBL/GenBank/DDBJ whole genome shotgun (WGS) entry which is preliminary data.</text>
</comment>
<dbReference type="Pfam" id="PF06032">
    <property type="entry name" value="S-Me-THD_N"/>
    <property type="match status" value="1"/>
</dbReference>
<feature type="domain" description="S-Me-THD-like C-terminal" evidence="2">
    <location>
        <begin position="165"/>
        <end position="358"/>
    </location>
</feature>
<dbReference type="Pfam" id="PF20906">
    <property type="entry name" value="S-Me-THD_C"/>
    <property type="match status" value="1"/>
</dbReference>
<evidence type="ECO:0000259" key="2">
    <source>
        <dbReference type="Pfam" id="PF20906"/>
    </source>
</evidence>
<proteinExistence type="predicted"/>
<dbReference type="InterPro" id="IPR027479">
    <property type="entry name" value="S-Me-THD_N_sf"/>
</dbReference>
<protein>
    <submittedName>
        <fullName evidence="3">DUF917 domain-containing protein</fullName>
    </submittedName>
</protein>
<dbReference type="InterPro" id="IPR048350">
    <property type="entry name" value="S-Me-THD-like_C"/>
</dbReference>
<sequence length="362" mass="39601">MRIGLSDTHDFARGAAFLGTGGGGDPYIGRLLLEQALKKSPPTPVLKVDELDDDALVVPIAGMGAPTVIVEKILGFSEGERVLRALEKRLGRKATAIMSAEIGGLNALYPVAMAAHLGLPVVDADGMGRAFPELQMVSFNIFGQRSAPLAMTDENGDVVLIESDDNLRVERLARPIVVPMGGLCMMALYPMSGRAVKECAIRDTLSLALGIGRAIGQARKEQREPFESLFAHLRTTEYYRHCRLLFDGKIVDLKRETLRGWAIGHAIIEDFSGQRRLEVTFRNEFLRARADGRTVAIVPDLISILDRETAEPITTENLKYGQRVKVVGASVPPIMRSERALQVWGPRAFGFDEPFVPIEAAL</sequence>
<dbReference type="SUPFAM" id="SSF160991">
    <property type="entry name" value="CV3147-like"/>
    <property type="match status" value="1"/>
</dbReference>
<name>A0ABV8SWM6_9GAMM</name>
<dbReference type="InterPro" id="IPR010318">
    <property type="entry name" value="S-Me-THD_N"/>
</dbReference>
<accession>A0ABV8SWM6</accession>
<feature type="domain" description="S-Me-THD N-terminal" evidence="1">
    <location>
        <begin position="7"/>
        <end position="162"/>
    </location>
</feature>
<dbReference type="Proteomes" id="UP001595904">
    <property type="component" value="Unassembled WGS sequence"/>
</dbReference>
<organism evidence="3 4">
    <name type="scientific">Steroidobacter flavus</name>
    <dbReference type="NCBI Taxonomy" id="1842136"/>
    <lineage>
        <taxon>Bacteria</taxon>
        <taxon>Pseudomonadati</taxon>
        <taxon>Pseudomonadota</taxon>
        <taxon>Gammaproteobacteria</taxon>
        <taxon>Steroidobacterales</taxon>
        <taxon>Steroidobacteraceae</taxon>
        <taxon>Steroidobacter</taxon>
    </lineage>
</organism>
<dbReference type="EMBL" id="JBHSDU010000003">
    <property type="protein sequence ID" value="MFC4310859.1"/>
    <property type="molecule type" value="Genomic_DNA"/>
</dbReference>
<dbReference type="Gene3D" id="3.40.1610.10">
    <property type="entry name" value="CV3147-like domain"/>
    <property type="match status" value="1"/>
</dbReference>
<dbReference type="InterPro" id="IPR024071">
    <property type="entry name" value="S-Me-THD_C_sf"/>
</dbReference>
<reference evidence="4" key="1">
    <citation type="journal article" date="2019" name="Int. J. Syst. Evol. Microbiol.">
        <title>The Global Catalogue of Microorganisms (GCM) 10K type strain sequencing project: providing services to taxonomists for standard genome sequencing and annotation.</title>
        <authorList>
            <consortium name="The Broad Institute Genomics Platform"/>
            <consortium name="The Broad Institute Genome Sequencing Center for Infectious Disease"/>
            <person name="Wu L."/>
            <person name="Ma J."/>
        </authorList>
    </citation>
    <scope>NUCLEOTIDE SEQUENCE [LARGE SCALE GENOMIC DNA]</scope>
    <source>
        <strain evidence="4">CGMCC 1.10759</strain>
    </source>
</reference>
<evidence type="ECO:0000313" key="4">
    <source>
        <dbReference type="Proteomes" id="UP001595904"/>
    </source>
</evidence>
<evidence type="ECO:0000313" key="3">
    <source>
        <dbReference type="EMBL" id="MFC4310859.1"/>
    </source>
</evidence>
<evidence type="ECO:0000259" key="1">
    <source>
        <dbReference type="Pfam" id="PF06032"/>
    </source>
</evidence>
<keyword evidence="4" id="KW-1185">Reference proteome</keyword>
<dbReference type="Gene3D" id="2.40.390.10">
    <property type="entry name" value="CV3147-like"/>
    <property type="match status" value="1"/>
</dbReference>
<gene>
    <name evidence="3" type="ORF">ACFPN2_17320</name>
</gene>